<evidence type="ECO:0000313" key="2">
    <source>
        <dbReference type="Proteomes" id="UP000265520"/>
    </source>
</evidence>
<dbReference type="AlphaFoldDB" id="A0A392W732"/>
<proteinExistence type="predicted"/>
<evidence type="ECO:0000313" key="1">
    <source>
        <dbReference type="EMBL" id="MCI96478.1"/>
    </source>
</evidence>
<protein>
    <submittedName>
        <fullName evidence="1">Uncharacterized protein</fullName>
    </submittedName>
</protein>
<name>A0A392W732_9FABA</name>
<dbReference type="Proteomes" id="UP000265520">
    <property type="component" value="Unassembled WGS sequence"/>
</dbReference>
<comment type="caution">
    <text evidence="1">The sequence shown here is derived from an EMBL/GenBank/DDBJ whole genome shotgun (WGS) entry which is preliminary data.</text>
</comment>
<reference evidence="1 2" key="1">
    <citation type="journal article" date="2018" name="Front. Plant Sci.">
        <title>Red Clover (Trifolium pratense) and Zigzag Clover (T. medium) - A Picture of Genomic Similarities and Differences.</title>
        <authorList>
            <person name="Dluhosova J."/>
            <person name="Istvanek J."/>
            <person name="Nedelnik J."/>
            <person name="Repkova J."/>
        </authorList>
    </citation>
    <scope>NUCLEOTIDE SEQUENCE [LARGE SCALE GENOMIC DNA]</scope>
    <source>
        <strain evidence="2">cv. 10/8</strain>
        <tissue evidence="1">Leaf</tissue>
    </source>
</reference>
<sequence>RESSSPSIVARISAPPEKAFLTTYGPS</sequence>
<feature type="non-terminal residue" evidence="1">
    <location>
        <position position="1"/>
    </location>
</feature>
<organism evidence="1 2">
    <name type="scientific">Trifolium medium</name>
    <dbReference type="NCBI Taxonomy" id="97028"/>
    <lineage>
        <taxon>Eukaryota</taxon>
        <taxon>Viridiplantae</taxon>
        <taxon>Streptophyta</taxon>
        <taxon>Embryophyta</taxon>
        <taxon>Tracheophyta</taxon>
        <taxon>Spermatophyta</taxon>
        <taxon>Magnoliopsida</taxon>
        <taxon>eudicotyledons</taxon>
        <taxon>Gunneridae</taxon>
        <taxon>Pentapetalae</taxon>
        <taxon>rosids</taxon>
        <taxon>fabids</taxon>
        <taxon>Fabales</taxon>
        <taxon>Fabaceae</taxon>
        <taxon>Papilionoideae</taxon>
        <taxon>50 kb inversion clade</taxon>
        <taxon>NPAAA clade</taxon>
        <taxon>Hologalegina</taxon>
        <taxon>IRL clade</taxon>
        <taxon>Trifolieae</taxon>
        <taxon>Trifolium</taxon>
    </lineage>
</organism>
<dbReference type="EMBL" id="LXQA011415856">
    <property type="protein sequence ID" value="MCI96478.1"/>
    <property type="molecule type" value="Genomic_DNA"/>
</dbReference>
<keyword evidence="2" id="KW-1185">Reference proteome</keyword>
<accession>A0A392W732</accession>